<feature type="compositionally biased region" description="Gly residues" evidence="1">
    <location>
        <begin position="122"/>
        <end position="131"/>
    </location>
</feature>
<dbReference type="InterPro" id="IPR003169">
    <property type="entry name" value="GYF"/>
</dbReference>
<feature type="compositionally biased region" description="Basic and acidic residues" evidence="1">
    <location>
        <begin position="1009"/>
        <end position="1030"/>
    </location>
</feature>
<reference evidence="3" key="1">
    <citation type="submission" date="2020-08" db="EMBL/GenBank/DDBJ databases">
        <title>Genome sequencing and assembly of the red palm weevil Rhynchophorus ferrugineus.</title>
        <authorList>
            <person name="Dias G.B."/>
            <person name="Bergman C.M."/>
            <person name="Manee M."/>
        </authorList>
    </citation>
    <scope>NUCLEOTIDE SEQUENCE</scope>
    <source>
        <strain evidence="3">AA-2017</strain>
        <tissue evidence="3">Whole larva</tissue>
    </source>
</reference>
<dbReference type="OrthoDB" id="48509at2759"/>
<feature type="compositionally biased region" description="Basic and acidic residues" evidence="1">
    <location>
        <begin position="262"/>
        <end position="287"/>
    </location>
</feature>
<evidence type="ECO:0000259" key="2">
    <source>
        <dbReference type="PROSITE" id="PS50829"/>
    </source>
</evidence>
<feature type="compositionally biased region" description="Polar residues" evidence="1">
    <location>
        <begin position="141"/>
        <end position="163"/>
    </location>
</feature>
<dbReference type="Gene3D" id="3.30.1490.40">
    <property type="match status" value="1"/>
</dbReference>
<sequence>MRDNLQFGLQPFMLIAISRCKNEIIFSMTDSMTFGPDWIRNLSSDGNTGGGTSTTTRCQLADYRYGREEMLALFDRNIKPPNYLPNFKYLYSEPTLPPLALLPTTDEERGIWQNRPTNLGGPPRGRGGSLERGGRGGRGRTTYQPFTRTSNYEGWGNGEQSDWSPRKEYNTRPMDNWRRSRNNEEDEGWRMSSGRGALEKWGRSTSWRGETDGEERSGPPERGMRPSWHDINRGQLNRKSWDNEDHLPEWANENPLESGGSFDDRGAFHGSDDEQGESKNSARRDGLQKSTSQQHISQKTHPPLFPSKSTISLVNKDTEADKIQEDKPLSSKTIEVPSKEHNFTDEEIIPADDVILEKTPIETNNFKEAPKMKDPPNATENQQPIVQVENKVEENELEKLQEDFVLKLVSAEEETLKQGQPHNTFDISNLPPPPNLSVPGQEKWFYQDPQGQMQGPFTAMEMTEWYKAGYFGQDLKIRRQCDERFCLLGDLVALSGGGNPFQANVRFPVLKLDISKIPEGDLLQYQYLTQLATYKPTAPAGVMSDTWGALNLQQQELAAQRLIMQQQPTHQDLQYIPQPPTSNPLMHMLSQLQQQAHKLPSTNILDKRPPNMPGAIDPHMIHMTNFLSMQNRLPGSLPNQLPTGIPGPLPPENIPTNLPGLSSAPLGTPGIPISTIPMGLNSGLGMNVPRPSSVEHSMPIENDPIASLLKQLHQQKQNQVESLWPQNQFASNNVSPPQQWSGPDPPLSMWDIQQPTPAPTQSSHSEQNQPESSPKKQHEPLHSEKEKAKKSEKHKENKHKEDDKEQKKKKKAEEEQLKKEAEEKEKRKQEQRKLEMERKVEAEKKKKEEERIKKEIEKAKKEAEEKRQRELEEKRKLKEQRKLEEEARKKAEEIKKIEEERIQKEKEQREKEERQRAEERRQEQISLTKSAPWSQANSNLGLSLAEIQKAEKEKKAQEAALAQKALQEKEQKMLQQQHLEKPGSIQLGWAKKPLEPRKVKSLAEIQAEEQERLAKEVSEARLRKEKEAREVPQLPTTNSIWSGQTLTWASASSTNSQWSSTVNTSGFWEEPAPKQQPNKPSNVSKSSSMSTINNSSKQAPPLPKQQKTKTKKEEQPASKKNNHNNNIDDEFTSWCYKALENISTNVDVPTFVTFLRDIESAFEVREYCKEYLGENNMTQQFANSFLEKRRSFKSKESHKDDMCSPAPAITPAQHNMEFQEVKGKNKKSKKSKMLKVDSRILGFNVTSAPDRINVGDRDYGDTS</sequence>
<evidence type="ECO:0000313" key="3">
    <source>
        <dbReference type="EMBL" id="KAF7270534.1"/>
    </source>
</evidence>
<feature type="region of interest" description="Disordered" evidence="1">
    <location>
        <begin position="113"/>
        <end position="233"/>
    </location>
</feature>
<feature type="compositionally biased region" description="Polar residues" evidence="1">
    <location>
        <begin position="288"/>
        <end position="300"/>
    </location>
</feature>
<evidence type="ECO:0000256" key="1">
    <source>
        <dbReference type="SAM" id="MobiDB-lite"/>
    </source>
</evidence>
<evidence type="ECO:0000313" key="4">
    <source>
        <dbReference type="Proteomes" id="UP000625711"/>
    </source>
</evidence>
<feature type="compositionally biased region" description="Low complexity" evidence="1">
    <location>
        <begin position="1047"/>
        <end position="1065"/>
    </location>
</feature>
<comment type="caution">
    <text evidence="3">The sequence shown here is derived from an EMBL/GenBank/DDBJ whole genome shotgun (WGS) entry which is preliminary data.</text>
</comment>
<feature type="region of interest" description="Disordered" evidence="1">
    <location>
        <begin position="1009"/>
        <end position="1126"/>
    </location>
</feature>
<feature type="compositionally biased region" description="Polar residues" evidence="1">
    <location>
        <begin position="751"/>
        <end position="772"/>
    </location>
</feature>
<dbReference type="Proteomes" id="UP000625711">
    <property type="component" value="Unassembled WGS sequence"/>
</dbReference>
<dbReference type="InterPro" id="IPR035445">
    <property type="entry name" value="GYF-like_dom_sf"/>
</dbReference>
<feature type="region of interest" description="Disordered" evidence="1">
    <location>
        <begin position="245"/>
        <end position="309"/>
    </location>
</feature>
<dbReference type="PANTHER" id="PTHR14445:SF36">
    <property type="entry name" value="FI03272P-RELATED"/>
    <property type="match status" value="1"/>
</dbReference>
<protein>
    <recommendedName>
        <fullName evidence="2">GYF domain-containing protein</fullName>
    </recommendedName>
</protein>
<dbReference type="SUPFAM" id="SSF55277">
    <property type="entry name" value="GYF domain"/>
    <property type="match status" value="1"/>
</dbReference>
<dbReference type="PROSITE" id="PS50829">
    <property type="entry name" value="GYF"/>
    <property type="match status" value="1"/>
</dbReference>
<feature type="region of interest" description="Disordered" evidence="1">
    <location>
        <begin position="728"/>
        <end position="938"/>
    </location>
</feature>
<gene>
    <name evidence="3" type="ORF">GWI33_016491</name>
</gene>
<dbReference type="PANTHER" id="PTHR14445">
    <property type="entry name" value="GRB10 INTERACTING GYF PROTEIN"/>
    <property type="match status" value="1"/>
</dbReference>
<feature type="compositionally biased region" description="Polar residues" evidence="1">
    <location>
        <begin position="728"/>
        <end position="741"/>
    </location>
</feature>
<feature type="compositionally biased region" description="Polar residues" evidence="1">
    <location>
        <begin position="1034"/>
        <end position="1046"/>
    </location>
</feature>
<dbReference type="InterPro" id="IPR051640">
    <property type="entry name" value="GRB10-interact_GYF"/>
</dbReference>
<feature type="compositionally biased region" description="Polar residues" evidence="1">
    <location>
        <begin position="926"/>
        <end position="938"/>
    </location>
</feature>
<dbReference type="SMART" id="SM00444">
    <property type="entry name" value="GYF"/>
    <property type="match status" value="1"/>
</dbReference>
<feature type="compositionally biased region" description="Basic and acidic residues" evidence="1">
    <location>
        <begin position="773"/>
        <end position="923"/>
    </location>
</feature>
<proteinExistence type="predicted"/>
<dbReference type="CDD" id="cd00072">
    <property type="entry name" value="GYF"/>
    <property type="match status" value="1"/>
</dbReference>
<name>A0A834HYL9_RHYFE</name>
<organism evidence="3 4">
    <name type="scientific">Rhynchophorus ferrugineus</name>
    <name type="common">Red palm weevil</name>
    <name type="synonym">Curculio ferrugineus</name>
    <dbReference type="NCBI Taxonomy" id="354439"/>
    <lineage>
        <taxon>Eukaryota</taxon>
        <taxon>Metazoa</taxon>
        <taxon>Ecdysozoa</taxon>
        <taxon>Arthropoda</taxon>
        <taxon>Hexapoda</taxon>
        <taxon>Insecta</taxon>
        <taxon>Pterygota</taxon>
        <taxon>Neoptera</taxon>
        <taxon>Endopterygota</taxon>
        <taxon>Coleoptera</taxon>
        <taxon>Polyphaga</taxon>
        <taxon>Cucujiformia</taxon>
        <taxon>Curculionidae</taxon>
        <taxon>Dryophthorinae</taxon>
        <taxon>Rhynchophorus</taxon>
    </lineage>
</organism>
<feature type="compositionally biased region" description="Low complexity" evidence="1">
    <location>
        <begin position="1078"/>
        <end position="1099"/>
    </location>
</feature>
<feature type="domain" description="GYF" evidence="2">
    <location>
        <begin position="441"/>
        <end position="489"/>
    </location>
</feature>
<feature type="compositionally biased region" description="Basic and acidic residues" evidence="1">
    <location>
        <begin position="209"/>
        <end position="232"/>
    </location>
</feature>
<dbReference type="GO" id="GO:0005829">
    <property type="term" value="C:cytosol"/>
    <property type="evidence" value="ECO:0007669"/>
    <property type="project" value="TreeGrafter"/>
</dbReference>
<dbReference type="Pfam" id="PF02213">
    <property type="entry name" value="GYF"/>
    <property type="match status" value="1"/>
</dbReference>
<accession>A0A834HYL9</accession>
<feature type="region of interest" description="Disordered" evidence="1">
    <location>
        <begin position="968"/>
        <end position="993"/>
    </location>
</feature>
<dbReference type="EMBL" id="JAACXV010014082">
    <property type="protein sequence ID" value="KAF7270534.1"/>
    <property type="molecule type" value="Genomic_DNA"/>
</dbReference>
<feature type="compositionally biased region" description="Basic and acidic residues" evidence="1">
    <location>
        <begin position="164"/>
        <end position="183"/>
    </location>
</feature>
<dbReference type="AlphaFoldDB" id="A0A834HYL9"/>
<keyword evidence="4" id="KW-1185">Reference proteome</keyword>